<evidence type="ECO:0000256" key="1">
    <source>
        <dbReference type="SAM" id="MobiDB-lite"/>
    </source>
</evidence>
<protein>
    <submittedName>
        <fullName evidence="2">Uncharacterized protein</fullName>
    </submittedName>
</protein>
<evidence type="ECO:0000313" key="2">
    <source>
        <dbReference type="EMBL" id="SMY28198.1"/>
    </source>
</evidence>
<dbReference type="AlphaFoldDB" id="A0A1Y6LXP8"/>
<dbReference type="EMBL" id="LT882685">
    <property type="protein sequence ID" value="SMY28198.1"/>
    <property type="molecule type" value="Genomic_DNA"/>
</dbReference>
<reference evidence="2 3" key="1">
    <citation type="submission" date="2016-10" db="EMBL/GenBank/DDBJ databases">
        <authorList>
            <person name="Varghese N."/>
        </authorList>
    </citation>
    <scope>NUCLEOTIDE SEQUENCE [LARGE SCALE GENOMIC DNA]</scope>
</reference>
<organism evidence="2 3">
    <name type="scientific">Zymoseptoria tritici ST99CH_1A5</name>
    <dbReference type="NCBI Taxonomy" id="1276529"/>
    <lineage>
        <taxon>Eukaryota</taxon>
        <taxon>Fungi</taxon>
        <taxon>Dikarya</taxon>
        <taxon>Ascomycota</taxon>
        <taxon>Pezizomycotina</taxon>
        <taxon>Dothideomycetes</taxon>
        <taxon>Dothideomycetidae</taxon>
        <taxon>Mycosphaerellales</taxon>
        <taxon>Mycosphaerellaceae</taxon>
        <taxon>Zymoseptoria</taxon>
    </lineage>
</organism>
<dbReference type="Proteomes" id="UP000215453">
    <property type="component" value="Chromosome 10"/>
</dbReference>
<feature type="region of interest" description="Disordered" evidence="1">
    <location>
        <begin position="391"/>
        <end position="418"/>
    </location>
</feature>
<accession>A0A1Y6LXP8</accession>
<feature type="compositionally biased region" description="Basic and acidic residues" evidence="1">
    <location>
        <begin position="391"/>
        <end position="400"/>
    </location>
</feature>
<proteinExistence type="predicted"/>
<evidence type="ECO:0000313" key="3">
    <source>
        <dbReference type="Proteomes" id="UP000215453"/>
    </source>
</evidence>
<gene>
    <name evidence="2" type="ORF">ZT1A5_G9643</name>
</gene>
<name>A0A1Y6LXP8_ZYMTR</name>
<sequence>MPTWLVISCEIYCAIFQFIGSCPDIATRTWLDEMAPMDESVKKYRTFLGQAQYHIRPRTGEWSSEMDEALDAFSNWPFYKRGPDGRHARDLSDPNDRARTLRQLPCSMGNNHFSTKVRFHKTGLEITADLQQVVIMAHLYTAIRRYGILRATWHDMELVLAQQKLVQPLFPRLSADPFAMVKHYLLALRAPLTAFANGQLPRPPPESVVGPFCKRLQEPSQFIQNMDKRHDEARFKRQKLYEVVLRTMTDKARSSAPGKKGQASEPVLVTTPVELLSTFKKLFIADEPQLSFDYFGFWMSCHSIYREIMNDDEIYYALEKEKAAKDELDLCYVLVYLLLLGAAKAVDRGKPVEGLPINAAAELMEASISSSGNEHSQAAFRVSSGRIPKDMRPKMREWTPRKPSGAAAILSQDPASTF</sequence>